<gene>
    <name evidence="2" type="ORF">B296_00037383</name>
</gene>
<feature type="non-terminal residue" evidence="2">
    <location>
        <position position="1"/>
    </location>
</feature>
<name>A0A426YNM6_ENSVE</name>
<evidence type="ECO:0000313" key="2">
    <source>
        <dbReference type="EMBL" id="RRT53336.1"/>
    </source>
</evidence>
<protein>
    <submittedName>
        <fullName evidence="2">Uncharacterized protein</fullName>
    </submittedName>
</protein>
<feature type="region of interest" description="Disordered" evidence="1">
    <location>
        <begin position="80"/>
        <end position="110"/>
    </location>
</feature>
<proteinExistence type="predicted"/>
<dbReference type="AlphaFoldDB" id="A0A426YNM6"/>
<feature type="compositionally biased region" description="Basic residues" evidence="1">
    <location>
        <begin position="88"/>
        <end position="110"/>
    </location>
</feature>
<organism evidence="2 3">
    <name type="scientific">Ensete ventricosum</name>
    <name type="common">Abyssinian banana</name>
    <name type="synonym">Musa ensete</name>
    <dbReference type="NCBI Taxonomy" id="4639"/>
    <lineage>
        <taxon>Eukaryota</taxon>
        <taxon>Viridiplantae</taxon>
        <taxon>Streptophyta</taxon>
        <taxon>Embryophyta</taxon>
        <taxon>Tracheophyta</taxon>
        <taxon>Spermatophyta</taxon>
        <taxon>Magnoliopsida</taxon>
        <taxon>Liliopsida</taxon>
        <taxon>Zingiberales</taxon>
        <taxon>Musaceae</taxon>
        <taxon>Ensete</taxon>
    </lineage>
</organism>
<reference evidence="2 3" key="1">
    <citation type="journal article" date="2014" name="Agronomy (Basel)">
        <title>A Draft Genome Sequence for Ensete ventricosum, the Drought-Tolerant Tree Against Hunger.</title>
        <authorList>
            <person name="Harrison J."/>
            <person name="Moore K.A."/>
            <person name="Paszkiewicz K."/>
            <person name="Jones T."/>
            <person name="Grant M."/>
            <person name="Ambacheew D."/>
            <person name="Muzemil S."/>
            <person name="Studholme D.J."/>
        </authorList>
    </citation>
    <scope>NUCLEOTIDE SEQUENCE [LARGE SCALE GENOMIC DNA]</scope>
</reference>
<sequence length="110" mass="11541">IGLLFSGSAESNADPQSFCEEDQSYTHCSNGEQTMGGISGGTCELQCEVAIDTAAIHGASSITGNAQNGILMKSIEQVLVEPQPSSSSRRKRAVVKVKRGSRRGRGRGAK</sequence>
<dbReference type="Proteomes" id="UP000287651">
    <property type="component" value="Unassembled WGS sequence"/>
</dbReference>
<comment type="caution">
    <text evidence="2">The sequence shown here is derived from an EMBL/GenBank/DDBJ whole genome shotgun (WGS) entry which is preliminary data.</text>
</comment>
<accession>A0A426YNM6</accession>
<evidence type="ECO:0000256" key="1">
    <source>
        <dbReference type="SAM" id="MobiDB-lite"/>
    </source>
</evidence>
<evidence type="ECO:0000313" key="3">
    <source>
        <dbReference type="Proteomes" id="UP000287651"/>
    </source>
</evidence>
<dbReference type="EMBL" id="AMZH03011192">
    <property type="protein sequence ID" value="RRT53336.1"/>
    <property type="molecule type" value="Genomic_DNA"/>
</dbReference>